<sequence length="657" mass="72837">MTKKKKRGMKRSTDQIIDEAEKRVRAENLDKQVDCADTLQLQQLIEWAESHGANLRNLRIETDTRSGLRGAVATARIARGDHIASLSPRLILSETTARTSLFGQTLLSHLDANPQVTARVTGSTDLYAKQSIVIAAFLAYEMWWRNSNDGPSFWSPYLQTLPKNYDLPLQWPQHHVDVCFRATNLQFMAAERRRMISDAVDLIAAALQDDPEFTDVHISFDQLAWGYSTVVSRAFPKGTSLIVDDNPPDVNGLLQNSDDGGGRSKDPNHADKNGQGSGINLLADILELCLYPVLDMESHSFRPSILKREKSSGTIANGSKGNENLLSNYGFTITPNPEDYAKISLQILPSSTHHTLRISTIATHAIPTVHLLFISDTALAKSLILATKILVGNPSEIAAVLGQINKDPDSTPTEGRRLDLLAYATLFGLVAAKRDAIRNGTVIIDSEEQIAATQDEELQKRLQMANIYRTGQINIFDHTLKLIEQVFKKTLCLDNSNTIANPFEAMLTIQSGRQTGLVLDAISSFPESDPESGGVLDQETILNLIIMYEASIGRNSEFFEFFNSAENNRSLEDAKNIMSDQVQDILNFFSESVLPTLQSSDFFKAHSDVFTSERFVWASSFLDTHGLILDGDMLRGMDLAEFLDNEDDEAVFGIVLI</sequence>
<dbReference type="PANTHER" id="PTHR13271">
    <property type="entry name" value="UNCHARACTERIZED PUTATIVE METHYLTRANSFERASE"/>
    <property type="match status" value="1"/>
</dbReference>
<comment type="caution">
    <text evidence="2">The sequence shown here is derived from an EMBL/GenBank/DDBJ whole genome shotgun (WGS) entry which is preliminary data.</text>
</comment>
<evidence type="ECO:0000313" key="2">
    <source>
        <dbReference type="EMBL" id="KAJ3111520.1"/>
    </source>
</evidence>
<keyword evidence="3" id="KW-1185">Reference proteome</keyword>
<dbReference type="Gene3D" id="3.90.1410.10">
    <property type="entry name" value="set domain protein methyltransferase, domain 1"/>
    <property type="match status" value="1"/>
</dbReference>
<gene>
    <name evidence="2" type="ORF">HK100_002657</name>
</gene>
<dbReference type="Proteomes" id="UP001211907">
    <property type="component" value="Unassembled WGS sequence"/>
</dbReference>
<dbReference type="EMBL" id="JADGJH010001623">
    <property type="protein sequence ID" value="KAJ3111520.1"/>
    <property type="molecule type" value="Genomic_DNA"/>
</dbReference>
<dbReference type="AlphaFoldDB" id="A0AAD5T128"/>
<proteinExistence type="predicted"/>
<evidence type="ECO:0000313" key="3">
    <source>
        <dbReference type="Proteomes" id="UP001211907"/>
    </source>
</evidence>
<dbReference type="SUPFAM" id="SSF82199">
    <property type="entry name" value="SET domain"/>
    <property type="match status" value="1"/>
</dbReference>
<dbReference type="InterPro" id="IPR046341">
    <property type="entry name" value="SET_dom_sf"/>
</dbReference>
<evidence type="ECO:0000256" key="1">
    <source>
        <dbReference type="SAM" id="MobiDB-lite"/>
    </source>
</evidence>
<name>A0AAD5T128_9FUNG</name>
<feature type="region of interest" description="Disordered" evidence="1">
    <location>
        <begin position="246"/>
        <end position="274"/>
    </location>
</feature>
<reference evidence="2" key="1">
    <citation type="submission" date="2020-05" db="EMBL/GenBank/DDBJ databases">
        <title>Phylogenomic resolution of chytrid fungi.</title>
        <authorList>
            <person name="Stajich J.E."/>
            <person name="Amses K."/>
            <person name="Simmons R."/>
            <person name="Seto K."/>
            <person name="Myers J."/>
            <person name="Bonds A."/>
            <person name="Quandt C.A."/>
            <person name="Barry K."/>
            <person name="Liu P."/>
            <person name="Grigoriev I."/>
            <person name="Longcore J.E."/>
            <person name="James T.Y."/>
        </authorList>
    </citation>
    <scope>NUCLEOTIDE SEQUENCE</scope>
    <source>
        <strain evidence="2">JEL0513</strain>
    </source>
</reference>
<feature type="compositionally biased region" description="Basic and acidic residues" evidence="1">
    <location>
        <begin position="260"/>
        <end position="272"/>
    </location>
</feature>
<evidence type="ECO:0008006" key="4">
    <source>
        <dbReference type="Google" id="ProtNLM"/>
    </source>
</evidence>
<protein>
    <recommendedName>
        <fullName evidence="4">SET domain-containing protein</fullName>
    </recommendedName>
</protein>
<dbReference type="InterPro" id="IPR050600">
    <property type="entry name" value="SETD3_SETD6_MTase"/>
</dbReference>
<organism evidence="2 3">
    <name type="scientific">Physocladia obscura</name>
    <dbReference type="NCBI Taxonomy" id="109957"/>
    <lineage>
        <taxon>Eukaryota</taxon>
        <taxon>Fungi</taxon>
        <taxon>Fungi incertae sedis</taxon>
        <taxon>Chytridiomycota</taxon>
        <taxon>Chytridiomycota incertae sedis</taxon>
        <taxon>Chytridiomycetes</taxon>
        <taxon>Chytridiales</taxon>
        <taxon>Chytriomycetaceae</taxon>
        <taxon>Physocladia</taxon>
    </lineage>
</organism>
<dbReference type="CDD" id="cd10527">
    <property type="entry name" value="SET_LSMT"/>
    <property type="match status" value="1"/>
</dbReference>
<accession>A0AAD5T128</accession>
<dbReference type="GO" id="GO:0016279">
    <property type="term" value="F:protein-lysine N-methyltransferase activity"/>
    <property type="evidence" value="ECO:0007669"/>
    <property type="project" value="TreeGrafter"/>
</dbReference>
<dbReference type="PANTHER" id="PTHR13271:SF151">
    <property type="entry name" value="SET DOMAIN-CONTAINING PROTEIN 4"/>
    <property type="match status" value="1"/>
</dbReference>